<evidence type="ECO:0000313" key="2">
    <source>
        <dbReference type="Proteomes" id="UP001150830"/>
    </source>
</evidence>
<dbReference type="Proteomes" id="UP001150830">
    <property type="component" value="Unassembled WGS sequence"/>
</dbReference>
<organism evidence="1 2">
    <name type="scientific">Parathalassolituus penaei</name>
    <dbReference type="NCBI Taxonomy" id="2997323"/>
    <lineage>
        <taxon>Bacteria</taxon>
        <taxon>Pseudomonadati</taxon>
        <taxon>Pseudomonadota</taxon>
        <taxon>Gammaproteobacteria</taxon>
        <taxon>Oceanospirillales</taxon>
        <taxon>Oceanospirillaceae</taxon>
        <taxon>Parathalassolituus</taxon>
    </lineage>
</organism>
<accession>A0A9X3ED50</accession>
<sequence length="124" mass="13250">MLIENNSNLIRGVFATTLASGASVDVAELVNDRFLAVASESLSLFSTRKAVSDPLGNGLLQRVGIPESDWLLAEDGDFILEHRAGYVGLCSGKVLLIGLNDARLFSGPADALRNRNEIVRIPLA</sequence>
<reference evidence="1" key="1">
    <citation type="submission" date="2022-11" db="EMBL/GenBank/DDBJ databases">
        <title>Parathalassolutuus dongxingensis gen. nov., sp. nov., a novel member of family Oceanospirillaceae isolated from a coastal shrimp pond in Guangxi, China.</title>
        <authorList>
            <person name="Chen H."/>
        </authorList>
    </citation>
    <scope>NUCLEOTIDE SEQUENCE</scope>
    <source>
        <strain evidence="1">G-43</strain>
    </source>
</reference>
<gene>
    <name evidence="1" type="ORF">OUO13_04635</name>
</gene>
<protein>
    <submittedName>
        <fullName evidence="1">Uncharacterized protein</fullName>
    </submittedName>
</protein>
<comment type="caution">
    <text evidence="1">The sequence shown here is derived from an EMBL/GenBank/DDBJ whole genome shotgun (WGS) entry which is preliminary data.</text>
</comment>
<proteinExistence type="predicted"/>
<keyword evidence="2" id="KW-1185">Reference proteome</keyword>
<dbReference type="EMBL" id="JAPNOA010000016">
    <property type="protein sequence ID" value="MCY0964465.1"/>
    <property type="molecule type" value="Genomic_DNA"/>
</dbReference>
<evidence type="ECO:0000313" key="1">
    <source>
        <dbReference type="EMBL" id="MCY0964465.1"/>
    </source>
</evidence>
<dbReference type="AlphaFoldDB" id="A0A9X3ED50"/>
<name>A0A9X3ED50_9GAMM</name>
<dbReference type="RefSeq" id="WP_283172681.1">
    <property type="nucleotide sequence ID" value="NZ_JAPNOA010000016.1"/>
</dbReference>